<keyword evidence="12 14" id="KW-0961">Cell wall biogenesis/degradation</keyword>
<evidence type="ECO:0000256" key="12">
    <source>
        <dbReference type="ARBA" id="ARBA00023316"/>
    </source>
</evidence>
<keyword evidence="6 14" id="KW-0132">Cell division</keyword>
<keyword evidence="19" id="KW-1185">Reference proteome</keyword>
<dbReference type="InterPro" id="IPR004101">
    <property type="entry name" value="Mur_ligase_C"/>
</dbReference>
<evidence type="ECO:0000259" key="17">
    <source>
        <dbReference type="Pfam" id="PF08245"/>
    </source>
</evidence>
<name>A0A1Q5PNU2_9ACTO</name>
<dbReference type="OrthoDB" id="9804126at2"/>
<dbReference type="EC" id="6.3.2.8" evidence="3 14"/>
<dbReference type="GO" id="GO:0071555">
    <property type="term" value="P:cell wall organization"/>
    <property type="evidence" value="ECO:0007669"/>
    <property type="project" value="UniProtKB-KW"/>
</dbReference>
<feature type="domain" description="Mur ligase C-terminal" evidence="16">
    <location>
        <begin position="308"/>
        <end position="434"/>
    </location>
</feature>
<evidence type="ECO:0000259" key="15">
    <source>
        <dbReference type="Pfam" id="PF01225"/>
    </source>
</evidence>
<dbReference type="GO" id="GO:0005737">
    <property type="term" value="C:cytoplasm"/>
    <property type="evidence" value="ECO:0007669"/>
    <property type="project" value="UniProtKB-SubCell"/>
</dbReference>
<dbReference type="Gene3D" id="3.40.50.720">
    <property type="entry name" value="NAD(P)-binding Rossmann-like Domain"/>
    <property type="match status" value="1"/>
</dbReference>
<dbReference type="Pfam" id="PF08245">
    <property type="entry name" value="Mur_ligase_M"/>
    <property type="match status" value="1"/>
</dbReference>
<evidence type="ECO:0000256" key="14">
    <source>
        <dbReference type="HAMAP-Rule" id="MF_00046"/>
    </source>
</evidence>
<keyword evidence="10 14" id="KW-0573">Peptidoglycan synthesis</keyword>
<dbReference type="STRING" id="156892.BM477_04430"/>
<evidence type="ECO:0000256" key="7">
    <source>
        <dbReference type="ARBA" id="ARBA00022741"/>
    </source>
</evidence>
<keyword evidence="7 14" id="KW-0547">Nucleotide-binding</keyword>
<evidence type="ECO:0000256" key="9">
    <source>
        <dbReference type="ARBA" id="ARBA00022960"/>
    </source>
</evidence>
<reference evidence="19" key="1">
    <citation type="submission" date="2016-11" db="EMBL/GenBank/DDBJ databases">
        <title>Actinomyces gypaetusis sp. nov. isolated from Gypaetus barbatus in Qinghai Tibet Plateau China.</title>
        <authorList>
            <person name="Meng X."/>
        </authorList>
    </citation>
    <scope>NUCLEOTIDE SEQUENCE [LARGE SCALE GENOMIC DNA]</scope>
    <source>
        <strain evidence="19">DSM 15383</strain>
    </source>
</reference>
<dbReference type="GO" id="GO:0008360">
    <property type="term" value="P:regulation of cell shape"/>
    <property type="evidence" value="ECO:0007669"/>
    <property type="project" value="UniProtKB-KW"/>
</dbReference>
<evidence type="ECO:0000256" key="11">
    <source>
        <dbReference type="ARBA" id="ARBA00023306"/>
    </source>
</evidence>
<dbReference type="Proteomes" id="UP000186465">
    <property type="component" value="Unassembled WGS sequence"/>
</dbReference>
<organism evidence="18 19">
    <name type="scientific">Boudabousia marimammalium</name>
    <dbReference type="NCBI Taxonomy" id="156892"/>
    <lineage>
        <taxon>Bacteria</taxon>
        <taxon>Bacillati</taxon>
        <taxon>Actinomycetota</taxon>
        <taxon>Actinomycetes</taxon>
        <taxon>Actinomycetales</taxon>
        <taxon>Actinomycetaceae</taxon>
        <taxon>Boudabousia</taxon>
    </lineage>
</organism>
<keyword evidence="9 14" id="KW-0133">Cell shape</keyword>
<dbReference type="RefSeq" id="WP_075361480.1">
    <property type="nucleotide sequence ID" value="NZ_MPDM01000004.1"/>
</dbReference>
<dbReference type="InterPro" id="IPR013221">
    <property type="entry name" value="Mur_ligase_cen"/>
</dbReference>
<evidence type="ECO:0000256" key="2">
    <source>
        <dbReference type="ARBA" id="ARBA00004752"/>
    </source>
</evidence>
<keyword evidence="11 14" id="KW-0131">Cell cycle</keyword>
<dbReference type="InterPro" id="IPR036615">
    <property type="entry name" value="Mur_ligase_C_dom_sf"/>
</dbReference>
<dbReference type="AlphaFoldDB" id="A0A1Q5PNU2"/>
<proteinExistence type="inferred from homology"/>
<dbReference type="PANTHER" id="PTHR43445">
    <property type="entry name" value="UDP-N-ACETYLMURAMATE--L-ALANINE LIGASE-RELATED"/>
    <property type="match status" value="1"/>
</dbReference>
<dbReference type="InterPro" id="IPR005758">
    <property type="entry name" value="UDP-N-AcMur_Ala_ligase_MurC"/>
</dbReference>
<evidence type="ECO:0000256" key="10">
    <source>
        <dbReference type="ARBA" id="ARBA00022984"/>
    </source>
</evidence>
<feature type="domain" description="Mur ligase N-terminal catalytic" evidence="15">
    <location>
        <begin position="4"/>
        <end position="98"/>
    </location>
</feature>
<comment type="catalytic activity">
    <reaction evidence="13 14">
        <text>UDP-N-acetyl-alpha-D-muramate + L-alanine + ATP = UDP-N-acetyl-alpha-D-muramoyl-L-alanine + ADP + phosphate + H(+)</text>
        <dbReference type="Rhea" id="RHEA:23372"/>
        <dbReference type="ChEBI" id="CHEBI:15378"/>
        <dbReference type="ChEBI" id="CHEBI:30616"/>
        <dbReference type="ChEBI" id="CHEBI:43474"/>
        <dbReference type="ChEBI" id="CHEBI:57972"/>
        <dbReference type="ChEBI" id="CHEBI:70757"/>
        <dbReference type="ChEBI" id="CHEBI:83898"/>
        <dbReference type="ChEBI" id="CHEBI:456216"/>
        <dbReference type="EC" id="6.3.2.8"/>
    </reaction>
</comment>
<protein>
    <recommendedName>
        <fullName evidence="3 14">UDP-N-acetylmuramate--L-alanine ligase</fullName>
        <ecNumber evidence="3 14">6.3.2.8</ecNumber>
    </recommendedName>
    <alternativeName>
        <fullName evidence="14">UDP-N-acetylmuramoyl-L-alanine synthetase</fullName>
    </alternativeName>
</protein>
<dbReference type="GO" id="GO:0009252">
    <property type="term" value="P:peptidoglycan biosynthetic process"/>
    <property type="evidence" value="ECO:0007669"/>
    <property type="project" value="UniProtKB-UniRule"/>
</dbReference>
<dbReference type="Pfam" id="PF01225">
    <property type="entry name" value="Mur_ligase"/>
    <property type="match status" value="1"/>
</dbReference>
<evidence type="ECO:0000256" key="6">
    <source>
        <dbReference type="ARBA" id="ARBA00022618"/>
    </source>
</evidence>
<evidence type="ECO:0000256" key="1">
    <source>
        <dbReference type="ARBA" id="ARBA00004496"/>
    </source>
</evidence>
<feature type="domain" description="Mur ligase central" evidence="17">
    <location>
        <begin position="106"/>
        <end position="286"/>
    </location>
</feature>
<comment type="function">
    <text evidence="14">Cell wall formation.</text>
</comment>
<gene>
    <name evidence="14" type="primary">murC</name>
    <name evidence="18" type="ORF">BM477_04430</name>
</gene>
<keyword evidence="4 14" id="KW-0963">Cytoplasm</keyword>
<dbReference type="GO" id="GO:0051301">
    <property type="term" value="P:cell division"/>
    <property type="evidence" value="ECO:0007669"/>
    <property type="project" value="UniProtKB-KW"/>
</dbReference>
<evidence type="ECO:0000313" key="18">
    <source>
        <dbReference type="EMBL" id="OKL49241.1"/>
    </source>
</evidence>
<dbReference type="InterPro" id="IPR036565">
    <property type="entry name" value="Mur-like_cat_sf"/>
</dbReference>
<dbReference type="PANTHER" id="PTHR43445:SF3">
    <property type="entry name" value="UDP-N-ACETYLMURAMATE--L-ALANINE LIGASE"/>
    <property type="match status" value="1"/>
</dbReference>
<sequence length="458" mass="48042">MTKFHLIGIGGAGMSVVAQLLHDAGAEVSGSDQSDSAILRQLQEQGISVYSSHDAAQVPEDAVVVVSTAIRDNNPELAQARRRGQRVIHRSQALALAATGMRFVAVAGAHGKTTTSGMLSVLLSQAKLDPSFAVGSIVKGYNSGAHLGSGDIFVAEADESDGSFLNYSPTVEIVTSVEPDHLDFYGTFEQVKTAFANFAENLVSEGVLVAFADNPGSAELAAQTRASRRVVTYGQSDSADVKIRECADTGLGQAVKIQSAQGQYTLNLAVGGIHNARNATAAWAAACELGVDPQTAAESLSAFTGTARRFDPRGEACGVRIFDDYAHHPTEVAMAVAQARKVAGEGRVIVAFQPHLYSRTLSFAQEFADALDGADLAFVSDIYRAREDERDDVDATTITTLAQRAVPSGSLADTAEQVAEQARLGDVVLTMGAGDITTAGPQILKLLKAREAQSGGMK</sequence>
<evidence type="ECO:0000256" key="8">
    <source>
        <dbReference type="ARBA" id="ARBA00022840"/>
    </source>
</evidence>
<accession>A0A1Q5PNU2</accession>
<dbReference type="NCBIfam" id="TIGR01082">
    <property type="entry name" value="murC"/>
    <property type="match status" value="1"/>
</dbReference>
<comment type="pathway">
    <text evidence="2 14">Cell wall biogenesis; peptidoglycan biosynthesis.</text>
</comment>
<dbReference type="Pfam" id="PF02875">
    <property type="entry name" value="Mur_ligase_C"/>
    <property type="match status" value="1"/>
</dbReference>
<dbReference type="SUPFAM" id="SSF51984">
    <property type="entry name" value="MurCD N-terminal domain"/>
    <property type="match status" value="1"/>
</dbReference>
<dbReference type="HAMAP" id="MF_00046">
    <property type="entry name" value="MurC"/>
    <property type="match status" value="1"/>
</dbReference>
<dbReference type="Gene3D" id="3.40.1190.10">
    <property type="entry name" value="Mur-like, catalytic domain"/>
    <property type="match status" value="1"/>
</dbReference>
<evidence type="ECO:0000256" key="4">
    <source>
        <dbReference type="ARBA" id="ARBA00022490"/>
    </source>
</evidence>
<evidence type="ECO:0000256" key="5">
    <source>
        <dbReference type="ARBA" id="ARBA00022598"/>
    </source>
</evidence>
<dbReference type="Gene3D" id="3.90.190.20">
    <property type="entry name" value="Mur ligase, C-terminal domain"/>
    <property type="match status" value="1"/>
</dbReference>
<keyword evidence="8 14" id="KW-0067">ATP-binding</keyword>
<dbReference type="UniPathway" id="UPA00219"/>
<comment type="subcellular location">
    <subcellularLocation>
        <location evidence="1 14">Cytoplasm</location>
    </subcellularLocation>
</comment>
<feature type="binding site" evidence="14">
    <location>
        <begin position="108"/>
        <end position="114"/>
    </location>
    <ligand>
        <name>ATP</name>
        <dbReference type="ChEBI" id="CHEBI:30616"/>
    </ligand>
</feature>
<dbReference type="EMBL" id="MPDM01000004">
    <property type="protein sequence ID" value="OKL49241.1"/>
    <property type="molecule type" value="Genomic_DNA"/>
</dbReference>
<dbReference type="InterPro" id="IPR050061">
    <property type="entry name" value="MurCDEF_pg_biosynth"/>
</dbReference>
<evidence type="ECO:0000259" key="16">
    <source>
        <dbReference type="Pfam" id="PF02875"/>
    </source>
</evidence>
<dbReference type="SUPFAM" id="SSF53244">
    <property type="entry name" value="MurD-like peptide ligases, peptide-binding domain"/>
    <property type="match status" value="1"/>
</dbReference>
<evidence type="ECO:0000256" key="13">
    <source>
        <dbReference type="ARBA" id="ARBA00047833"/>
    </source>
</evidence>
<evidence type="ECO:0000313" key="19">
    <source>
        <dbReference type="Proteomes" id="UP000186465"/>
    </source>
</evidence>
<dbReference type="GO" id="GO:0008763">
    <property type="term" value="F:UDP-N-acetylmuramate-L-alanine ligase activity"/>
    <property type="evidence" value="ECO:0007669"/>
    <property type="project" value="UniProtKB-UniRule"/>
</dbReference>
<dbReference type="InterPro" id="IPR000713">
    <property type="entry name" value="Mur_ligase_N"/>
</dbReference>
<dbReference type="GO" id="GO:0005524">
    <property type="term" value="F:ATP binding"/>
    <property type="evidence" value="ECO:0007669"/>
    <property type="project" value="UniProtKB-UniRule"/>
</dbReference>
<evidence type="ECO:0000256" key="3">
    <source>
        <dbReference type="ARBA" id="ARBA00012211"/>
    </source>
</evidence>
<keyword evidence="5 14" id="KW-0436">Ligase</keyword>
<comment type="caution">
    <text evidence="18">The sequence shown here is derived from an EMBL/GenBank/DDBJ whole genome shotgun (WGS) entry which is preliminary data.</text>
</comment>
<comment type="similarity">
    <text evidence="14">Belongs to the MurCDEF family.</text>
</comment>
<dbReference type="SUPFAM" id="SSF53623">
    <property type="entry name" value="MurD-like peptide ligases, catalytic domain"/>
    <property type="match status" value="1"/>
</dbReference>